<keyword evidence="1" id="KW-0472">Membrane</keyword>
<feature type="transmembrane region" description="Helical" evidence="1">
    <location>
        <begin position="197"/>
        <end position="218"/>
    </location>
</feature>
<evidence type="ECO:0000313" key="4">
    <source>
        <dbReference type="Proteomes" id="UP000721954"/>
    </source>
</evidence>
<sequence>MRNATRPSPPGVWQAGAAATLGAAAVLLIVLALLPWQPLAALDRNTASGLHTVAVEHPALTRTMRILTDWVWDPWTFRLLLAVVFGLLVWRGERVLAYWAAGTALVGSGVQQGTKAALGRERPRWRDPVDSAEYAAMPSGHAMTAALVCVLLLWLWHERGASSADVWWRSALVVAAVSVVGVSFTRVWLGVHWLTDTVVGVLLGTAVALASTATWAALRPGERLPAPAGRRG</sequence>
<dbReference type="RefSeq" id="WP_209213848.1">
    <property type="nucleotide sequence ID" value="NZ_JAFFZM010000022.1"/>
</dbReference>
<feature type="transmembrane region" description="Helical" evidence="1">
    <location>
        <begin position="12"/>
        <end position="34"/>
    </location>
</feature>
<dbReference type="PANTHER" id="PTHR14969:SF13">
    <property type="entry name" value="AT30094P"/>
    <property type="match status" value="1"/>
</dbReference>
<dbReference type="EMBL" id="JAFFZM010000022">
    <property type="protein sequence ID" value="MBO8202294.1"/>
    <property type="molecule type" value="Genomic_DNA"/>
</dbReference>
<keyword evidence="1" id="KW-0812">Transmembrane</keyword>
<evidence type="ECO:0000259" key="2">
    <source>
        <dbReference type="SMART" id="SM00014"/>
    </source>
</evidence>
<dbReference type="InterPro" id="IPR000326">
    <property type="entry name" value="PAP2/HPO"/>
</dbReference>
<dbReference type="SUPFAM" id="SSF48317">
    <property type="entry name" value="Acid phosphatase/Vanadium-dependent haloperoxidase"/>
    <property type="match status" value="1"/>
</dbReference>
<keyword evidence="1" id="KW-1133">Transmembrane helix</keyword>
<reference evidence="3 4" key="1">
    <citation type="submission" date="2021-02" db="EMBL/GenBank/DDBJ databases">
        <title>Streptomyces spirodelae sp. nov., isolated from duckweed.</title>
        <authorList>
            <person name="Saimee Y."/>
            <person name="Duangmal K."/>
        </authorList>
    </citation>
    <scope>NUCLEOTIDE SEQUENCE [LARGE SCALE GENOMIC DNA]</scope>
    <source>
        <strain evidence="3 4">DSM 42105</strain>
    </source>
</reference>
<dbReference type="Gene3D" id="1.20.144.10">
    <property type="entry name" value="Phosphatidic acid phosphatase type 2/haloperoxidase"/>
    <property type="match status" value="1"/>
</dbReference>
<dbReference type="SMART" id="SM00014">
    <property type="entry name" value="acidPPc"/>
    <property type="match status" value="1"/>
</dbReference>
<evidence type="ECO:0000256" key="1">
    <source>
        <dbReference type="SAM" id="Phobius"/>
    </source>
</evidence>
<dbReference type="Proteomes" id="UP000721954">
    <property type="component" value="Unassembled WGS sequence"/>
</dbReference>
<gene>
    <name evidence="3" type="ORF">JW613_29000</name>
</gene>
<accession>A0ABS3Y3P3</accession>
<dbReference type="GeneID" id="96262663"/>
<dbReference type="InterPro" id="IPR036938">
    <property type="entry name" value="PAP2/HPO_sf"/>
</dbReference>
<name>A0ABS3Y3P3_9ACTN</name>
<feature type="transmembrane region" description="Helical" evidence="1">
    <location>
        <begin position="134"/>
        <end position="155"/>
    </location>
</feature>
<evidence type="ECO:0000313" key="3">
    <source>
        <dbReference type="EMBL" id="MBO8202294.1"/>
    </source>
</evidence>
<feature type="transmembrane region" description="Helical" evidence="1">
    <location>
        <begin position="70"/>
        <end position="89"/>
    </location>
</feature>
<protein>
    <submittedName>
        <fullName evidence="3">Phosphatase PAP2 family protein</fullName>
    </submittedName>
</protein>
<dbReference type="Pfam" id="PF01569">
    <property type="entry name" value="PAP2"/>
    <property type="match status" value="1"/>
</dbReference>
<organism evidence="3 4">
    <name type="scientific">Streptomyces smyrnaeus</name>
    <dbReference type="NCBI Taxonomy" id="1387713"/>
    <lineage>
        <taxon>Bacteria</taxon>
        <taxon>Bacillati</taxon>
        <taxon>Actinomycetota</taxon>
        <taxon>Actinomycetes</taxon>
        <taxon>Kitasatosporales</taxon>
        <taxon>Streptomycetaceae</taxon>
        <taxon>Streptomyces</taxon>
    </lineage>
</organism>
<keyword evidence="4" id="KW-1185">Reference proteome</keyword>
<comment type="caution">
    <text evidence="3">The sequence shown here is derived from an EMBL/GenBank/DDBJ whole genome shotgun (WGS) entry which is preliminary data.</text>
</comment>
<dbReference type="PANTHER" id="PTHR14969">
    <property type="entry name" value="SPHINGOSINE-1-PHOSPHATE PHOSPHOHYDROLASE"/>
    <property type="match status" value="1"/>
</dbReference>
<proteinExistence type="predicted"/>
<feature type="transmembrane region" description="Helical" evidence="1">
    <location>
        <begin position="167"/>
        <end position="191"/>
    </location>
</feature>
<feature type="domain" description="Phosphatidic acid phosphatase type 2/haloperoxidase" evidence="2">
    <location>
        <begin position="96"/>
        <end position="212"/>
    </location>
</feature>